<dbReference type="CDD" id="cd00333">
    <property type="entry name" value="MIP"/>
    <property type="match status" value="1"/>
</dbReference>
<dbReference type="Pfam" id="PF00230">
    <property type="entry name" value="MIP"/>
    <property type="match status" value="1"/>
</dbReference>
<feature type="transmembrane region" description="Helical" evidence="8">
    <location>
        <begin position="210"/>
        <end position="231"/>
    </location>
</feature>
<evidence type="ECO:0000256" key="4">
    <source>
        <dbReference type="ARBA" id="ARBA00022692"/>
    </source>
</evidence>
<keyword evidence="3 7" id="KW-0813">Transport</keyword>
<dbReference type="PROSITE" id="PS00221">
    <property type="entry name" value="MIP"/>
    <property type="match status" value="1"/>
</dbReference>
<organism evidence="9 10">
    <name type="scientific">Drosophila lebanonensis</name>
    <name type="common">Fruit fly</name>
    <name type="synonym">Scaptodrosophila lebanonensis</name>
    <dbReference type="NCBI Taxonomy" id="7225"/>
    <lineage>
        <taxon>Eukaryota</taxon>
        <taxon>Metazoa</taxon>
        <taxon>Ecdysozoa</taxon>
        <taxon>Arthropoda</taxon>
        <taxon>Hexapoda</taxon>
        <taxon>Insecta</taxon>
        <taxon>Pterygota</taxon>
        <taxon>Neoptera</taxon>
        <taxon>Endopterygota</taxon>
        <taxon>Diptera</taxon>
        <taxon>Brachycera</taxon>
        <taxon>Muscomorpha</taxon>
        <taxon>Ephydroidea</taxon>
        <taxon>Drosophilidae</taxon>
        <taxon>Scaptodrosophila</taxon>
    </lineage>
</organism>
<keyword evidence="4 7" id="KW-0812">Transmembrane</keyword>
<dbReference type="AlphaFoldDB" id="A0A6J2T7W5"/>
<feature type="transmembrane region" description="Helical" evidence="8">
    <location>
        <begin position="126"/>
        <end position="147"/>
    </location>
</feature>
<accession>A0A6J2T7W5</accession>
<dbReference type="SUPFAM" id="SSF81338">
    <property type="entry name" value="Aquaporin-like"/>
    <property type="match status" value="1"/>
</dbReference>
<comment type="similarity">
    <text evidence="2 7">Belongs to the MIP/aquaporin (TC 1.A.8) family.</text>
</comment>
<dbReference type="OrthoDB" id="3222at2759"/>
<evidence type="ECO:0000256" key="7">
    <source>
        <dbReference type="RuleBase" id="RU000477"/>
    </source>
</evidence>
<sequence>MSVQQQQQQIQLQQQQQQQQQQRDGLSTFKNHVTNIESQKSRAQRWQPHLDKLCVFFGELIATALLMFLGCMGCVSTSAFSNSHLQSALNFGFVVLICIQCFGCVSGAHLNPAVTLAAYVYRQLSLTMVVVYFVAQMLGSFIGYGLLKAVLPGSAINGPETPKGVCVTAIHSDLNPLQGLFIEFLITVALITICCAVWDPRNAKFQDSVAVRFGLAIACLSVAAGQFTGASMNPARSFGPALWNGFWENHWVYWVGPLAGALIASLIYKYAFRREVQADRAKADVVPELP</sequence>
<dbReference type="GO" id="GO:0005886">
    <property type="term" value="C:plasma membrane"/>
    <property type="evidence" value="ECO:0007669"/>
    <property type="project" value="TreeGrafter"/>
</dbReference>
<evidence type="ECO:0000256" key="3">
    <source>
        <dbReference type="ARBA" id="ARBA00022448"/>
    </source>
</evidence>
<evidence type="ECO:0000256" key="5">
    <source>
        <dbReference type="ARBA" id="ARBA00022989"/>
    </source>
</evidence>
<dbReference type="GeneID" id="115622284"/>
<dbReference type="RefSeq" id="XP_030372084.1">
    <property type="nucleotide sequence ID" value="XM_030516224.1"/>
</dbReference>
<feature type="transmembrane region" description="Helical" evidence="8">
    <location>
        <begin position="53"/>
        <end position="79"/>
    </location>
</feature>
<evidence type="ECO:0000256" key="8">
    <source>
        <dbReference type="SAM" id="Phobius"/>
    </source>
</evidence>
<dbReference type="PANTHER" id="PTHR19139:SF270">
    <property type="entry name" value="ENTOMOGLYCEROPORIN 1-RELATED"/>
    <property type="match status" value="1"/>
</dbReference>
<dbReference type="InterPro" id="IPR022357">
    <property type="entry name" value="MIP_CS"/>
</dbReference>
<name>A0A6J2T7W5_DROLE</name>
<dbReference type="PRINTS" id="PR00783">
    <property type="entry name" value="MINTRINSICP"/>
</dbReference>
<evidence type="ECO:0000256" key="6">
    <source>
        <dbReference type="ARBA" id="ARBA00023136"/>
    </source>
</evidence>
<evidence type="ECO:0000313" key="9">
    <source>
        <dbReference type="Proteomes" id="UP000504634"/>
    </source>
</evidence>
<dbReference type="NCBIfam" id="TIGR00861">
    <property type="entry name" value="MIP"/>
    <property type="match status" value="1"/>
</dbReference>
<dbReference type="PANTHER" id="PTHR19139">
    <property type="entry name" value="AQUAPORIN TRANSPORTER"/>
    <property type="match status" value="1"/>
</dbReference>
<feature type="transmembrane region" description="Helical" evidence="8">
    <location>
        <begin position="91"/>
        <end position="114"/>
    </location>
</feature>
<keyword evidence="5 8" id="KW-1133">Transmembrane helix</keyword>
<feature type="transmembrane region" description="Helical" evidence="8">
    <location>
        <begin position="251"/>
        <end position="272"/>
    </location>
</feature>
<dbReference type="InterPro" id="IPR034294">
    <property type="entry name" value="Aquaporin_transptr"/>
</dbReference>
<protein>
    <submittedName>
        <fullName evidence="10">Aquaporin-like</fullName>
    </submittedName>
</protein>
<reference evidence="10" key="1">
    <citation type="submission" date="2025-08" db="UniProtKB">
        <authorList>
            <consortium name="RefSeq"/>
        </authorList>
    </citation>
    <scope>IDENTIFICATION</scope>
    <source>
        <strain evidence="10">11010-0011.00</strain>
        <tissue evidence="10">Whole body</tissue>
    </source>
</reference>
<keyword evidence="9" id="KW-1185">Reference proteome</keyword>
<dbReference type="InterPro" id="IPR023271">
    <property type="entry name" value="Aquaporin-like"/>
</dbReference>
<comment type="subcellular location">
    <subcellularLocation>
        <location evidence="1">Membrane</location>
        <topology evidence="1">Multi-pass membrane protein</topology>
    </subcellularLocation>
</comment>
<dbReference type="Proteomes" id="UP000504634">
    <property type="component" value="Unplaced"/>
</dbReference>
<dbReference type="Gene3D" id="1.20.1080.10">
    <property type="entry name" value="Glycerol uptake facilitator protein"/>
    <property type="match status" value="1"/>
</dbReference>
<dbReference type="GO" id="GO:0015267">
    <property type="term" value="F:channel activity"/>
    <property type="evidence" value="ECO:0007669"/>
    <property type="project" value="InterPro"/>
</dbReference>
<gene>
    <name evidence="10" type="primary">LOC115622284</name>
</gene>
<evidence type="ECO:0000313" key="10">
    <source>
        <dbReference type="RefSeq" id="XP_030372084.1"/>
    </source>
</evidence>
<keyword evidence="6 8" id="KW-0472">Membrane</keyword>
<proteinExistence type="inferred from homology"/>
<evidence type="ECO:0000256" key="2">
    <source>
        <dbReference type="ARBA" id="ARBA00006175"/>
    </source>
</evidence>
<dbReference type="InterPro" id="IPR000425">
    <property type="entry name" value="MIP"/>
</dbReference>
<dbReference type="FunFam" id="1.20.1080.10:FF:000020">
    <property type="entry name" value="Entomoglyceroporin 4, isoform A"/>
    <property type="match status" value="1"/>
</dbReference>
<evidence type="ECO:0000256" key="1">
    <source>
        <dbReference type="ARBA" id="ARBA00004141"/>
    </source>
</evidence>
<feature type="transmembrane region" description="Helical" evidence="8">
    <location>
        <begin position="180"/>
        <end position="198"/>
    </location>
</feature>